<evidence type="ECO:0000256" key="8">
    <source>
        <dbReference type="ARBA" id="ARBA00022989"/>
    </source>
</evidence>
<dbReference type="Gene3D" id="3.40.1110.10">
    <property type="entry name" value="Calcium-transporting ATPase, cytoplasmic domain N"/>
    <property type="match status" value="1"/>
</dbReference>
<name>A0ABU3VMB2_9EURY</name>
<dbReference type="PANTHER" id="PTHR43520:SF8">
    <property type="entry name" value="P-TYPE CU(+) TRANSPORTER"/>
    <property type="match status" value="1"/>
</dbReference>
<dbReference type="RefSeq" id="WP_318784933.1">
    <property type="nucleotide sequence ID" value="NZ_JAWDKC010000001.1"/>
</dbReference>
<keyword evidence="7" id="KW-1278">Translocase</keyword>
<dbReference type="NCBIfam" id="TIGR01525">
    <property type="entry name" value="ATPase-IB_hvy"/>
    <property type="match status" value="1"/>
</dbReference>
<dbReference type="InterPro" id="IPR001757">
    <property type="entry name" value="P_typ_ATPase"/>
</dbReference>
<dbReference type="InterPro" id="IPR023298">
    <property type="entry name" value="ATPase_P-typ_TM_dom_sf"/>
</dbReference>
<gene>
    <name evidence="13" type="primary">copB</name>
    <name evidence="13" type="ORF">MmiAt1_00690</name>
</gene>
<evidence type="ECO:0000256" key="2">
    <source>
        <dbReference type="ARBA" id="ARBA00006024"/>
    </source>
</evidence>
<feature type="transmembrane region" description="Helical" evidence="11">
    <location>
        <begin position="425"/>
        <end position="445"/>
    </location>
</feature>
<dbReference type="InterPro" id="IPR018303">
    <property type="entry name" value="ATPase_P-typ_P_site"/>
</dbReference>
<feature type="domain" description="P-type ATPase A" evidence="12">
    <location>
        <begin position="275"/>
        <end position="375"/>
    </location>
</feature>
<dbReference type="SUPFAM" id="SSF56784">
    <property type="entry name" value="HAD-like"/>
    <property type="match status" value="1"/>
</dbReference>
<feature type="transmembrane region" description="Helical" evidence="11">
    <location>
        <begin position="142"/>
        <end position="161"/>
    </location>
</feature>
<dbReference type="Gene3D" id="3.40.50.1000">
    <property type="entry name" value="HAD superfamily/HAD-like"/>
    <property type="match status" value="1"/>
</dbReference>
<dbReference type="SFLD" id="SFLDF00027">
    <property type="entry name" value="p-type_atpase"/>
    <property type="match status" value="1"/>
</dbReference>
<dbReference type="NCBIfam" id="TIGR01494">
    <property type="entry name" value="ATPase_P-type"/>
    <property type="match status" value="1"/>
</dbReference>
<comment type="similarity">
    <text evidence="2">Belongs to the cation transport ATPase (P-type) (TC 3.A.3) family. Type IB subfamily.</text>
</comment>
<dbReference type="PANTHER" id="PTHR43520">
    <property type="entry name" value="ATP7, ISOFORM B"/>
    <property type="match status" value="1"/>
</dbReference>
<dbReference type="PRINTS" id="PR00943">
    <property type="entry name" value="CUATPASE"/>
</dbReference>
<feature type="transmembrane region" description="Helical" evidence="11">
    <location>
        <begin position="732"/>
        <end position="755"/>
    </location>
</feature>
<evidence type="ECO:0000259" key="12">
    <source>
        <dbReference type="Pfam" id="PF00122"/>
    </source>
</evidence>
<dbReference type="SUPFAM" id="SSF81653">
    <property type="entry name" value="Calcium ATPase, transduction domain A"/>
    <property type="match status" value="1"/>
</dbReference>
<dbReference type="InterPro" id="IPR059000">
    <property type="entry name" value="ATPase_P-type_domA"/>
</dbReference>
<evidence type="ECO:0000313" key="13">
    <source>
        <dbReference type="EMBL" id="MDV0444543.1"/>
    </source>
</evidence>
<dbReference type="Pfam" id="PF00122">
    <property type="entry name" value="E1-E2_ATPase"/>
    <property type="match status" value="1"/>
</dbReference>
<reference evidence="13 14" key="1">
    <citation type="submission" date="2023-06" db="EMBL/GenBank/DDBJ databases">
        <title>Genome sequence of Methanimicrococcus sp. At1.</title>
        <authorList>
            <person name="Protasov E."/>
            <person name="Platt K."/>
            <person name="Poehlein A."/>
            <person name="Daniel R."/>
            <person name="Brune A."/>
        </authorList>
    </citation>
    <scope>NUCLEOTIDE SEQUENCE [LARGE SCALE GENOMIC DNA]</scope>
    <source>
        <strain evidence="13 14">At1</strain>
    </source>
</reference>
<dbReference type="InterPro" id="IPR036412">
    <property type="entry name" value="HAD-like_sf"/>
</dbReference>
<dbReference type="InterPro" id="IPR008250">
    <property type="entry name" value="ATPase_P-typ_transduc_dom_A_sf"/>
</dbReference>
<keyword evidence="3 11" id="KW-0812">Transmembrane</keyword>
<keyword evidence="6" id="KW-0067">ATP-binding</keyword>
<dbReference type="InterPro" id="IPR023214">
    <property type="entry name" value="HAD_sf"/>
</dbReference>
<dbReference type="Proteomes" id="UP001272052">
    <property type="component" value="Unassembled WGS sequence"/>
</dbReference>
<proteinExistence type="inferred from homology"/>
<keyword evidence="14" id="KW-1185">Reference proteome</keyword>
<feature type="region of interest" description="Disordered" evidence="10">
    <location>
        <begin position="1"/>
        <end position="86"/>
    </location>
</feature>
<feature type="transmembrane region" description="Helical" evidence="11">
    <location>
        <begin position="761"/>
        <end position="780"/>
    </location>
</feature>
<feature type="compositionally biased region" description="Basic and acidic residues" evidence="10">
    <location>
        <begin position="7"/>
        <end position="63"/>
    </location>
</feature>
<evidence type="ECO:0000256" key="7">
    <source>
        <dbReference type="ARBA" id="ARBA00022967"/>
    </source>
</evidence>
<dbReference type="SFLD" id="SFLDG00002">
    <property type="entry name" value="C1.7:_P-type_atpase_like"/>
    <property type="match status" value="1"/>
</dbReference>
<keyword evidence="8 11" id="KW-1133">Transmembrane helix</keyword>
<organism evidence="13 14">
    <name type="scientific">Methanimicrococcus hacksteinii</name>
    <dbReference type="NCBI Taxonomy" id="3028293"/>
    <lineage>
        <taxon>Archaea</taxon>
        <taxon>Methanobacteriati</taxon>
        <taxon>Methanobacteriota</taxon>
        <taxon>Stenosarchaea group</taxon>
        <taxon>Methanomicrobia</taxon>
        <taxon>Methanosarcinales</taxon>
        <taxon>Methanosarcinaceae</taxon>
        <taxon>Methanimicrococcus</taxon>
    </lineage>
</organism>
<evidence type="ECO:0000256" key="1">
    <source>
        <dbReference type="ARBA" id="ARBA00004127"/>
    </source>
</evidence>
<evidence type="ECO:0000256" key="11">
    <source>
        <dbReference type="SAM" id="Phobius"/>
    </source>
</evidence>
<dbReference type="NCBIfam" id="TIGR01512">
    <property type="entry name" value="ATPase-IB2_Cd"/>
    <property type="match status" value="1"/>
</dbReference>
<evidence type="ECO:0000313" key="14">
    <source>
        <dbReference type="Proteomes" id="UP001272052"/>
    </source>
</evidence>
<evidence type="ECO:0000256" key="4">
    <source>
        <dbReference type="ARBA" id="ARBA00022723"/>
    </source>
</evidence>
<dbReference type="InterPro" id="IPR027256">
    <property type="entry name" value="P-typ_ATPase_IB"/>
</dbReference>
<feature type="transmembrane region" description="Helical" evidence="11">
    <location>
        <begin position="204"/>
        <end position="225"/>
    </location>
</feature>
<evidence type="ECO:0000256" key="6">
    <source>
        <dbReference type="ARBA" id="ARBA00022840"/>
    </source>
</evidence>
<feature type="transmembrane region" description="Helical" evidence="11">
    <location>
        <begin position="173"/>
        <end position="192"/>
    </location>
</feature>
<comment type="subcellular location">
    <subcellularLocation>
        <location evidence="1">Endomembrane system</location>
        <topology evidence="1">Multi-pass membrane protein</topology>
    </subcellularLocation>
</comment>
<evidence type="ECO:0000256" key="3">
    <source>
        <dbReference type="ARBA" id="ARBA00022692"/>
    </source>
</evidence>
<comment type="caution">
    <text evidence="13">The sequence shown here is derived from an EMBL/GenBank/DDBJ whole genome shotgun (WGS) entry which is preliminary data.</text>
</comment>
<feature type="transmembrane region" description="Helical" evidence="11">
    <location>
        <begin position="392"/>
        <end position="413"/>
    </location>
</feature>
<dbReference type="PRINTS" id="PR00119">
    <property type="entry name" value="CATATPASE"/>
</dbReference>
<keyword evidence="4" id="KW-0479">Metal-binding</keyword>
<sequence length="784" mass="83743">MNENEPETSRSRMSRSEMNHSEMNHNEPDRTDMDHRKMDHSDMDHNGTEHRKMDHSSMEHNGMEHSGTGHSGMEHSGTGHSGTGHNGMDHSGMDHSGTDHRGMEHSGTDHGGMEHSGTDHSGTEHGGMDHSMHNMGNLKTKFIVSLILTIPIILLSPMMGIDMPWQIEFPGSEWVVLILATILYFYGGMPFLKGAAAELKNKSPAMMTLISLGISVAYFYSLYAFAVNNIFHTGAHVMDFFWELATLIVIMLLGHWIEMRAVSNAGDALQKMAELLPGTADVVQSGGEIQTVDLKNVQIGDHVLVKAGGKIPADGMVIDGKTTVNESMITGESKEVAKEKGSQVIGGSVNGSGTITVEVTGTGESGYLAQVMQLVGSAQKEKSKSETLSDKVARWLFYAAVSVSLIAFAVWYFLADVNTALERMVTVLVIACPHALGLAIPLVVARSTSIGAKNGLLVRNRNALETAPKTTVVMTDKTGTLTEGNFKVTGVRSLDASMTEEEILKYAGALEKNSSHPLSAGILKEIDARKIQTPEISDVNNIPGAGIEGTAEGKNIKIVSESYLTKNQISYDAAALNDLKGKGSTISFLLIGGQPVGFIAQGDQIKDGAKKMIDDLKARKIRPVMLTGDNEEAAQAVASKLGIEDVHAGLLPEDKEKIIQEYQAKGEVVMMVGDGVNDAPSLARADIGAAIGAGTDVAIDSADVVLVKSDPSDIIHFLSLSKNTSKKMKQNLWWGAGYNIIAIPLAAGILAPVGIILSPAAGAILMSLSTVIVAFNALTLKMDD</sequence>
<dbReference type="InterPro" id="IPR023299">
    <property type="entry name" value="ATPase_P-typ_cyto_dom_N"/>
</dbReference>
<keyword evidence="5" id="KW-0547">Nucleotide-binding</keyword>
<dbReference type="SUPFAM" id="SSF81665">
    <property type="entry name" value="Calcium ATPase, transmembrane domain M"/>
    <property type="match status" value="1"/>
</dbReference>
<evidence type="ECO:0000256" key="9">
    <source>
        <dbReference type="ARBA" id="ARBA00023136"/>
    </source>
</evidence>
<evidence type="ECO:0000256" key="5">
    <source>
        <dbReference type="ARBA" id="ARBA00022741"/>
    </source>
</evidence>
<keyword evidence="9 11" id="KW-0472">Membrane</keyword>
<dbReference type="InterPro" id="IPR044492">
    <property type="entry name" value="P_typ_ATPase_HD_dom"/>
</dbReference>
<protein>
    <submittedName>
        <fullName evidence="13">Copper-exporting P-type ATPase B</fullName>
    </submittedName>
</protein>
<dbReference type="CDD" id="cd07552">
    <property type="entry name" value="P-type_ATPase_Cu-like"/>
    <property type="match status" value="1"/>
</dbReference>
<dbReference type="EMBL" id="JAWDKC010000001">
    <property type="protein sequence ID" value="MDV0444543.1"/>
    <property type="molecule type" value="Genomic_DNA"/>
</dbReference>
<dbReference type="Pfam" id="PF00702">
    <property type="entry name" value="Hydrolase"/>
    <property type="match status" value="1"/>
</dbReference>
<feature type="transmembrane region" description="Helical" evidence="11">
    <location>
        <begin position="240"/>
        <end position="257"/>
    </location>
</feature>
<dbReference type="NCBIfam" id="TIGR01511">
    <property type="entry name" value="ATPase-IB1_Cu"/>
    <property type="match status" value="1"/>
</dbReference>
<dbReference type="Gene3D" id="2.70.150.10">
    <property type="entry name" value="Calcium-transporting ATPase, cytoplasmic transduction domain A"/>
    <property type="match status" value="1"/>
</dbReference>
<accession>A0ABU3VMB2</accession>
<evidence type="ECO:0000256" key="10">
    <source>
        <dbReference type="SAM" id="MobiDB-lite"/>
    </source>
</evidence>
<dbReference type="PROSITE" id="PS00154">
    <property type="entry name" value="ATPASE_E1_E2"/>
    <property type="match status" value="1"/>
</dbReference>
<dbReference type="SFLD" id="SFLDS00003">
    <property type="entry name" value="Haloacid_Dehalogenase"/>
    <property type="match status" value="1"/>
</dbReference>